<feature type="domain" description="Tyrosine specific protein phosphatases" evidence="1">
    <location>
        <begin position="222"/>
        <end position="274"/>
    </location>
</feature>
<sequence length="331" mass="34903">MSALPPSCRRLRRSARPRLAVPWPLAGLLAVVLALFLAGPSAAASAEPGPDVGVLTLDAPAASALPHRFRTCFFPLTASDGAAVPSREGLNGLRVSGSSQFSLAGLALMREQFPPRAVIVDLRRESHGFLGGNAVSWRLPDNQGNPGRDAAFVAEAEAALLAAIDERPDIVVAREAKRGGPTPLTLGPLPAVSEAQAAASLGLGYLRLAVSDHTRPDDAVVERFVRFSRSLPPDVWLHFHCRGGAGRTTTFMTLVDMLRNAQAVAFEDIIARQKALGGSDLAKTSGGSAPGRDALARQRLDFLRRFYDYARANPGGAPLGWAAWLAGGAKP</sequence>
<dbReference type="KEGG" id="dcb:C3Y92_07640"/>
<dbReference type="InterPro" id="IPR029021">
    <property type="entry name" value="Prot-tyrosine_phosphatase-like"/>
</dbReference>
<name>A0A4P6HJ45_9BACT</name>
<gene>
    <name evidence="2" type="ORF">C3Y92_07640</name>
</gene>
<evidence type="ECO:0000313" key="3">
    <source>
        <dbReference type="Proteomes" id="UP000293296"/>
    </source>
</evidence>
<dbReference type="InterPro" id="IPR016130">
    <property type="entry name" value="Tyr_Pase_AS"/>
</dbReference>
<dbReference type="InterPro" id="IPR000387">
    <property type="entry name" value="Tyr_Pase_dom"/>
</dbReference>
<dbReference type="Pfam" id="PF14566">
    <property type="entry name" value="PTPlike_phytase"/>
    <property type="match status" value="1"/>
</dbReference>
<evidence type="ECO:0000313" key="2">
    <source>
        <dbReference type="EMBL" id="QAZ67107.1"/>
    </source>
</evidence>
<dbReference type="Gene3D" id="3.90.190.10">
    <property type="entry name" value="Protein tyrosine phosphatase superfamily"/>
    <property type="match status" value="1"/>
</dbReference>
<dbReference type="OrthoDB" id="21920at2"/>
<dbReference type="SMART" id="SM01301">
    <property type="entry name" value="PTPlike_phytase"/>
    <property type="match status" value="1"/>
</dbReference>
<proteinExistence type="predicted"/>
<dbReference type="SUPFAM" id="SSF52799">
    <property type="entry name" value="(Phosphotyrosine protein) phosphatases II"/>
    <property type="match status" value="1"/>
</dbReference>
<accession>A0A4P6HJ45</accession>
<evidence type="ECO:0000259" key="1">
    <source>
        <dbReference type="PROSITE" id="PS50056"/>
    </source>
</evidence>
<dbReference type="PROSITE" id="PS50056">
    <property type="entry name" value="TYR_PHOSPHATASE_2"/>
    <property type="match status" value="1"/>
</dbReference>
<dbReference type="Gene3D" id="3.30.70.1690">
    <property type="match status" value="1"/>
</dbReference>
<organism evidence="2 3">
    <name type="scientific">Solidesulfovibrio carbinolicus</name>
    <dbReference type="NCBI Taxonomy" id="296842"/>
    <lineage>
        <taxon>Bacteria</taxon>
        <taxon>Pseudomonadati</taxon>
        <taxon>Thermodesulfobacteriota</taxon>
        <taxon>Desulfovibrionia</taxon>
        <taxon>Desulfovibrionales</taxon>
        <taxon>Desulfovibrionaceae</taxon>
        <taxon>Solidesulfovibrio</taxon>
    </lineage>
</organism>
<dbReference type="Proteomes" id="UP000293296">
    <property type="component" value="Chromosome"/>
</dbReference>
<dbReference type="EMBL" id="CP026538">
    <property type="protein sequence ID" value="QAZ67107.1"/>
    <property type="molecule type" value="Genomic_DNA"/>
</dbReference>
<reference evidence="2 3" key="1">
    <citation type="submission" date="2018-02" db="EMBL/GenBank/DDBJ databases">
        <title>Genome sequence of Desulfovibrio carbinolicus DSM 3852.</title>
        <authorList>
            <person name="Wilbanks E."/>
            <person name="Skennerton C.T."/>
            <person name="Orphan V.J."/>
        </authorList>
    </citation>
    <scope>NUCLEOTIDE SEQUENCE [LARGE SCALE GENOMIC DNA]</scope>
    <source>
        <strain evidence="2 3">DSM 3852</strain>
    </source>
</reference>
<dbReference type="PROSITE" id="PS00383">
    <property type="entry name" value="TYR_PHOSPHATASE_1"/>
    <property type="match status" value="1"/>
</dbReference>
<keyword evidence="3" id="KW-1185">Reference proteome</keyword>
<protein>
    <recommendedName>
        <fullName evidence="1">Tyrosine specific protein phosphatases domain-containing protein</fullName>
    </recommendedName>
</protein>
<dbReference type="RefSeq" id="WP_129351356.1">
    <property type="nucleotide sequence ID" value="NZ_CP026538.1"/>
</dbReference>
<dbReference type="AlphaFoldDB" id="A0A4P6HJ45"/>